<feature type="domain" description="Reverse transcriptase zinc-binding" evidence="1">
    <location>
        <begin position="125"/>
        <end position="204"/>
    </location>
</feature>
<gene>
    <name evidence="2" type="ORF">FRX31_022028</name>
</gene>
<dbReference type="OrthoDB" id="1088926at2759"/>
<dbReference type="Pfam" id="PF13966">
    <property type="entry name" value="zf-RVT"/>
    <property type="match status" value="1"/>
</dbReference>
<proteinExistence type="predicted"/>
<evidence type="ECO:0000313" key="2">
    <source>
        <dbReference type="EMBL" id="KAF5188385.1"/>
    </source>
</evidence>
<evidence type="ECO:0000313" key="3">
    <source>
        <dbReference type="Proteomes" id="UP000554482"/>
    </source>
</evidence>
<dbReference type="AlphaFoldDB" id="A0A7J6VW26"/>
<dbReference type="InterPro" id="IPR026960">
    <property type="entry name" value="RVT-Znf"/>
</dbReference>
<name>A0A7J6VW26_THATH</name>
<dbReference type="EMBL" id="JABWDY010026869">
    <property type="protein sequence ID" value="KAF5188385.1"/>
    <property type="molecule type" value="Genomic_DNA"/>
</dbReference>
<keyword evidence="3" id="KW-1185">Reference proteome</keyword>
<sequence length="228" mass="26201">MNNKYIQGKSPKAVRLAARTTKTWREYWNCITVLMDLSSWDFGPGNFSLGKEKWLGIGCLSSILVPSEDSITLGNTVATNFNLSYLTEESQSDLQEAHHLLHEDLNEDSRRWPFDPSGTFTIKSFRKIHINDNPNSLLEKFWKPFIPTKVSIFVWKLFKKALTVDTTIMSCHIPLVSKCSYCSNPNTETINHRFFYGDLATHVWHHFMAVTTPFGLGLEHHILFYLLG</sequence>
<reference evidence="2 3" key="1">
    <citation type="submission" date="2020-06" db="EMBL/GenBank/DDBJ databases">
        <title>Transcriptomic and genomic resources for Thalictrum thalictroides and T. hernandezii: Facilitating candidate gene discovery in an emerging model plant lineage.</title>
        <authorList>
            <person name="Arias T."/>
            <person name="Riano-Pachon D.M."/>
            <person name="Di Stilio V.S."/>
        </authorList>
    </citation>
    <scope>NUCLEOTIDE SEQUENCE [LARGE SCALE GENOMIC DNA]</scope>
    <source>
        <strain evidence="3">cv. WT478/WT964</strain>
        <tissue evidence="2">Leaves</tissue>
    </source>
</reference>
<organism evidence="2 3">
    <name type="scientific">Thalictrum thalictroides</name>
    <name type="common">Rue-anemone</name>
    <name type="synonym">Anemone thalictroides</name>
    <dbReference type="NCBI Taxonomy" id="46969"/>
    <lineage>
        <taxon>Eukaryota</taxon>
        <taxon>Viridiplantae</taxon>
        <taxon>Streptophyta</taxon>
        <taxon>Embryophyta</taxon>
        <taxon>Tracheophyta</taxon>
        <taxon>Spermatophyta</taxon>
        <taxon>Magnoliopsida</taxon>
        <taxon>Ranunculales</taxon>
        <taxon>Ranunculaceae</taxon>
        <taxon>Thalictroideae</taxon>
        <taxon>Thalictrum</taxon>
    </lineage>
</organism>
<protein>
    <recommendedName>
        <fullName evidence="1">Reverse transcriptase zinc-binding domain-containing protein</fullName>
    </recommendedName>
</protein>
<dbReference type="Proteomes" id="UP000554482">
    <property type="component" value="Unassembled WGS sequence"/>
</dbReference>
<comment type="caution">
    <text evidence="2">The sequence shown here is derived from an EMBL/GenBank/DDBJ whole genome shotgun (WGS) entry which is preliminary data.</text>
</comment>
<accession>A0A7J6VW26</accession>
<evidence type="ECO:0000259" key="1">
    <source>
        <dbReference type="Pfam" id="PF13966"/>
    </source>
</evidence>